<name>A0AA96JBS3_9MICO</name>
<gene>
    <name evidence="5" type="ORF">RN606_04975</name>
    <name evidence="6" type="ORF">RN607_05160</name>
</gene>
<sequence>MRTRTLTLAALTAAGTLGLAACAADAGTGTDPSTDPASLTVAAAFYPLEFVASQVGGDLVSLISLTPKGVEAHDVELSPATVRQLGNADLALYLAGFQPAVDDAISTTGVAALDAAGVVALRPADANADGEATSDAAAGSTTLDPHFWLDPELLAEYGDAVGQAFAQADPANADTYTANAATLHAALDDLNSQFATGLSQCQRDTIVTSHEAFGYLAAAYSLDQQSIAGIDPETEPSPARILEIQQIIADTGATTIFTESQVSTTVADAIAGDTGVTTAVLDPVENVVDGDDYISVMTRNLTALQAALGCA</sequence>
<dbReference type="PANTHER" id="PTHR42953">
    <property type="entry name" value="HIGH-AFFINITY ZINC UPTAKE SYSTEM PROTEIN ZNUA-RELATED"/>
    <property type="match status" value="1"/>
</dbReference>
<evidence type="ECO:0000256" key="4">
    <source>
        <dbReference type="SAM" id="SignalP"/>
    </source>
</evidence>
<dbReference type="SUPFAM" id="SSF53807">
    <property type="entry name" value="Helical backbone' metal receptor"/>
    <property type="match status" value="1"/>
</dbReference>
<dbReference type="GO" id="GO:0046872">
    <property type="term" value="F:metal ion binding"/>
    <property type="evidence" value="ECO:0007669"/>
    <property type="project" value="InterPro"/>
</dbReference>
<dbReference type="EMBL" id="CP134880">
    <property type="protein sequence ID" value="WNM28393.1"/>
    <property type="molecule type" value="Genomic_DNA"/>
</dbReference>
<dbReference type="EMBL" id="CP134879">
    <property type="protein sequence ID" value="WNM25502.1"/>
    <property type="molecule type" value="Genomic_DNA"/>
</dbReference>
<evidence type="ECO:0000256" key="2">
    <source>
        <dbReference type="ARBA" id="ARBA00022448"/>
    </source>
</evidence>
<keyword evidence="3 4" id="KW-0732">Signal</keyword>
<dbReference type="Proteomes" id="UP001303408">
    <property type="component" value="Chromosome"/>
</dbReference>
<dbReference type="GO" id="GO:0030001">
    <property type="term" value="P:metal ion transport"/>
    <property type="evidence" value="ECO:0007669"/>
    <property type="project" value="InterPro"/>
</dbReference>
<evidence type="ECO:0000313" key="6">
    <source>
        <dbReference type="EMBL" id="WNM28393.1"/>
    </source>
</evidence>
<dbReference type="PRINTS" id="PR00691">
    <property type="entry name" value="ADHESINB"/>
</dbReference>
<dbReference type="InterPro" id="IPR050492">
    <property type="entry name" value="Bact_metal-bind_prot9"/>
</dbReference>
<dbReference type="KEGG" id="dcp:RN607_05160"/>
<dbReference type="Pfam" id="PF01297">
    <property type="entry name" value="ZnuA"/>
    <property type="match status" value="1"/>
</dbReference>
<dbReference type="AlphaFoldDB" id="A0AA96JBS3"/>
<protein>
    <submittedName>
        <fullName evidence="6">Metal ABC transporter substrate-binding protein</fullName>
    </submittedName>
</protein>
<organism evidence="6">
    <name type="scientific">Demequina capsici</name>
    <dbReference type="NCBI Taxonomy" id="3075620"/>
    <lineage>
        <taxon>Bacteria</taxon>
        <taxon>Bacillati</taxon>
        <taxon>Actinomycetota</taxon>
        <taxon>Actinomycetes</taxon>
        <taxon>Micrococcales</taxon>
        <taxon>Demequinaceae</taxon>
        <taxon>Demequina</taxon>
    </lineage>
</organism>
<evidence type="ECO:0000313" key="5">
    <source>
        <dbReference type="EMBL" id="WNM25502.1"/>
    </source>
</evidence>
<evidence type="ECO:0000256" key="1">
    <source>
        <dbReference type="ARBA" id="ARBA00011028"/>
    </source>
</evidence>
<proteinExistence type="inferred from homology"/>
<dbReference type="PANTHER" id="PTHR42953:SF3">
    <property type="entry name" value="HIGH-AFFINITY ZINC UPTAKE SYSTEM PROTEIN ZNUA"/>
    <property type="match status" value="1"/>
</dbReference>
<evidence type="ECO:0000313" key="7">
    <source>
        <dbReference type="Proteomes" id="UP001304125"/>
    </source>
</evidence>
<feature type="chain" id="PRO_5044705483" evidence="4">
    <location>
        <begin position="24"/>
        <end position="311"/>
    </location>
</feature>
<dbReference type="GO" id="GO:0007155">
    <property type="term" value="P:cell adhesion"/>
    <property type="evidence" value="ECO:0007669"/>
    <property type="project" value="InterPro"/>
</dbReference>
<dbReference type="PROSITE" id="PS51257">
    <property type="entry name" value="PROKAR_LIPOPROTEIN"/>
    <property type="match status" value="1"/>
</dbReference>
<dbReference type="Proteomes" id="UP001304125">
    <property type="component" value="Chromosome"/>
</dbReference>
<keyword evidence="2" id="KW-0813">Transport</keyword>
<feature type="signal peptide" evidence="4">
    <location>
        <begin position="1"/>
        <end position="23"/>
    </location>
</feature>
<keyword evidence="7" id="KW-1185">Reference proteome</keyword>
<accession>A0AA96JBS3</accession>
<dbReference type="Gene3D" id="3.40.50.1980">
    <property type="entry name" value="Nitrogenase molybdenum iron protein domain"/>
    <property type="match status" value="2"/>
</dbReference>
<dbReference type="InterPro" id="IPR006129">
    <property type="entry name" value="AdhesinB"/>
</dbReference>
<dbReference type="RefSeq" id="WP_313500530.1">
    <property type="nucleotide sequence ID" value="NZ_CP134879.1"/>
</dbReference>
<evidence type="ECO:0000256" key="3">
    <source>
        <dbReference type="ARBA" id="ARBA00022729"/>
    </source>
</evidence>
<dbReference type="InterPro" id="IPR006127">
    <property type="entry name" value="ZnuA-like"/>
</dbReference>
<accession>A0AA96F9Y6</accession>
<comment type="similarity">
    <text evidence="1">Belongs to the bacterial solute-binding protein 9 family.</text>
</comment>
<reference evidence="6 7" key="1">
    <citation type="submission" date="2023-09" db="EMBL/GenBank/DDBJ databases">
        <title>Demequina sp. a novel bacteria isolated from Capsicum annuum.</title>
        <authorList>
            <person name="Humaira Z."/>
            <person name="Lee J."/>
            <person name="Cho D."/>
        </authorList>
    </citation>
    <scope>NUCLEOTIDE SEQUENCE</scope>
    <source>
        <strain evidence="5 7">OYTSA14</strain>
        <strain evidence="6">PMTSA13</strain>
    </source>
</reference>